<evidence type="ECO:0000256" key="3">
    <source>
        <dbReference type="SAM" id="MobiDB-lite"/>
    </source>
</evidence>
<evidence type="ECO:0000313" key="4">
    <source>
        <dbReference type="Ensembl" id="ENSGMOP00000054650.1"/>
    </source>
</evidence>
<keyword evidence="2" id="KW-0539">Nucleus</keyword>
<evidence type="ECO:0000256" key="1">
    <source>
        <dbReference type="ARBA" id="ARBA00004123"/>
    </source>
</evidence>
<organism evidence="4 5">
    <name type="scientific">Gadus morhua</name>
    <name type="common">Atlantic cod</name>
    <dbReference type="NCBI Taxonomy" id="8049"/>
    <lineage>
        <taxon>Eukaryota</taxon>
        <taxon>Metazoa</taxon>
        <taxon>Chordata</taxon>
        <taxon>Craniata</taxon>
        <taxon>Vertebrata</taxon>
        <taxon>Euteleostomi</taxon>
        <taxon>Actinopterygii</taxon>
        <taxon>Neopterygii</taxon>
        <taxon>Teleostei</taxon>
        <taxon>Neoteleostei</taxon>
        <taxon>Acanthomorphata</taxon>
        <taxon>Zeiogadaria</taxon>
        <taxon>Gadariae</taxon>
        <taxon>Gadiformes</taxon>
        <taxon>Gadoidei</taxon>
        <taxon>Gadidae</taxon>
        <taxon>Gadus</taxon>
    </lineage>
</organism>
<gene>
    <name evidence="4" type="primary">LOC115546983</name>
</gene>
<dbReference type="InterPro" id="IPR051387">
    <property type="entry name" value="BAF"/>
</dbReference>
<dbReference type="SMART" id="SM01023">
    <property type="entry name" value="BAF"/>
    <property type="match status" value="1"/>
</dbReference>
<dbReference type="GO" id="GO:0051276">
    <property type="term" value="P:chromosome organization"/>
    <property type="evidence" value="ECO:0007669"/>
    <property type="project" value="TreeGrafter"/>
</dbReference>
<dbReference type="InterPro" id="IPR036617">
    <property type="entry name" value="BAF_sf"/>
</dbReference>
<dbReference type="GO" id="GO:0000793">
    <property type="term" value="C:condensed chromosome"/>
    <property type="evidence" value="ECO:0007669"/>
    <property type="project" value="TreeGrafter"/>
</dbReference>
<keyword evidence="5" id="KW-1185">Reference proteome</keyword>
<reference evidence="4" key="2">
    <citation type="submission" date="2025-09" db="UniProtKB">
        <authorList>
            <consortium name="Ensembl"/>
        </authorList>
    </citation>
    <scope>IDENTIFICATION</scope>
</reference>
<dbReference type="InterPro" id="IPR004122">
    <property type="entry name" value="BAF_prot"/>
</dbReference>
<proteinExistence type="predicted"/>
<dbReference type="AlphaFoldDB" id="A0A8C5C2Y3"/>
<dbReference type="GeneTree" id="ENSGT00940000167655"/>
<dbReference type="GO" id="GO:0003677">
    <property type="term" value="F:DNA binding"/>
    <property type="evidence" value="ECO:0007669"/>
    <property type="project" value="InterPro"/>
</dbReference>
<evidence type="ECO:0000256" key="2">
    <source>
        <dbReference type="ARBA" id="ARBA00023242"/>
    </source>
</evidence>
<reference evidence="4" key="1">
    <citation type="submission" date="2025-08" db="UniProtKB">
        <authorList>
            <consortium name="Ensembl"/>
        </authorList>
    </citation>
    <scope>IDENTIFICATION</scope>
</reference>
<dbReference type="PANTHER" id="PTHR47507">
    <property type="entry name" value="BARRIER TO AUTOINTEGRATION FACTOR 2"/>
    <property type="match status" value="1"/>
</dbReference>
<feature type="compositionally biased region" description="Polar residues" evidence="3">
    <location>
        <begin position="126"/>
        <end position="138"/>
    </location>
</feature>
<dbReference type="GO" id="GO:0005634">
    <property type="term" value="C:nucleus"/>
    <property type="evidence" value="ECO:0007669"/>
    <property type="project" value="UniProtKB-SubCell"/>
</dbReference>
<accession>A0A8C5C2Y3</accession>
<dbReference type="SUPFAM" id="SSF47798">
    <property type="entry name" value="Barrier-to-autointegration factor, BAF"/>
    <property type="match status" value="1"/>
</dbReference>
<dbReference type="Gene3D" id="1.10.150.40">
    <property type="entry name" value="Barrier-to-autointegration factor, BAF"/>
    <property type="match status" value="1"/>
</dbReference>
<dbReference type="Proteomes" id="UP000694546">
    <property type="component" value="Chromosome 7"/>
</dbReference>
<name>A0A8C5C2Y3_GADMO</name>
<dbReference type="PANTHER" id="PTHR47507:SF6">
    <property type="entry name" value="BARRIER-TO-AUTOINTEGRATION FACTOR"/>
    <property type="match status" value="1"/>
</dbReference>
<feature type="region of interest" description="Disordered" evidence="3">
    <location>
        <begin position="125"/>
        <end position="185"/>
    </location>
</feature>
<protein>
    <submittedName>
        <fullName evidence="4">Uncharacterized LOC115546977</fullName>
    </submittedName>
</protein>
<dbReference type="Ensembl" id="ENSGMOT00000035238.1">
    <property type="protein sequence ID" value="ENSGMOP00000054650.1"/>
    <property type="gene ID" value="ENSGMOG00000036136.1"/>
</dbReference>
<comment type="subcellular location">
    <subcellularLocation>
        <location evidence="1">Nucleus</location>
    </subcellularLocation>
</comment>
<sequence length="341" mass="37279">MDRKTLFSLRTQLTPASIMMADRESYTEMTRLVPAPPTEAQPPGLNPRYNLRDRLPWWAAPAGGSNERIVLPPPAEAKPPGLNPRYPREGRLPWLAVAEEADGQEAWITAAHSDTVSPHAWALGAASSQGTSPGQTPPTEAKPPGLNPRYNLRDRHPWLAAPAGGSNERIVLPPPAEAKPPGLNPRYPREGRLPWLAVAEEADGQEAWITAAHSDTVSPHAWALGAASSQGTSPGQTPPDRVTPHHDLLVNMATTTKKHADLVSEPLGRKRSDALPGIGRILGQRLASKGFEKAYMVMGQYLVLGKDEAGFKRWLKEQCEANNEQQYECHQAIKQWCDSLM</sequence>
<dbReference type="Pfam" id="PF02961">
    <property type="entry name" value="SAM_BAF"/>
    <property type="match status" value="1"/>
</dbReference>
<evidence type="ECO:0000313" key="5">
    <source>
        <dbReference type="Proteomes" id="UP000694546"/>
    </source>
</evidence>